<evidence type="ECO:0000313" key="5">
    <source>
        <dbReference type="Proteomes" id="UP000642829"/>
    </source>
</evidence>
<dbReference type="SUPFAM" id="SSF55347">
    <property type="entry name" value="Glyceraldehyde-3-phosphate dehydrogenase-like, C-terminal domain"/>
    <property type="match status" value="1"/>
</dbReference>
<gene>
    <name evidence="4" type="ORF">GCM10007047_09340</name>
</gene>
<protein>
    <submittedName>
        <fullName evidence="4">Oxidoreductase</fullName>
    </submittedName>
</protein>
<keyword evidence="5" id="KW-1185">Reference proteome</keyword>
<dbReference type="PROSITE" id="PS51257">
    <property type="entry name" value="PROKAR_LIPOPROTEIN"/>
    <property type="match status" value="1"/>
</dbReference>
<keyword evidence="1" id="KW-0560">Oxidoreductase</keyword>
<dbReference type="GO" id="GO:0000166">
    <property type="term" value="F:nucleotide binding"/>
    <property type="evidence" value="ECO:0007669"/>
    <property type="project" value="InterPro"/>
</dbReference>
<comment type="caution">
    <text evidence="4">The sequence shown here is derived from an EMBL/GenBank/DDBJ whole genome shotgun (WGS) entry which is preliminary data.</text>
</comment>
<dbReference type="EMBL" id="BMXG01000004">
    <property type="protein sequence ID" value="GHB95643.1"/>
    <property type="molecule type" value="Genomic_DNA"/>
</dbReference>
<reference evidence="4" key="1">
    <citation type="journal article" date="2014" name="Int. J. Syst. Evol. Microbiol.">
        <title>Complete genome sequence of Corynebacterium casei LMG S-19264T (=DSM 44701T), isolated from a smear-ripened cheese.</title>
        <authorList>
            <consortium name="US DOE Joint Genome Institute (JGI-PGF)"/>
            <person name="Walter F."/>
            <person name="Albersmeier A."/>
            <person name="Kalinowski J."/>
            <person name="Ruckert C."/>
        </authorList>
    </citation>
    <scope>NUCLEOTIDE SEQUENCE</scope>
    <source>
        <strain evidence="4">KCTC 12870</strain>
    </source>
</reference>
<feature type="domain" description="Gfo/Idh/MocA-like oxidoreductase N-terminal" evidence="2">
    <location>
        <begin position="4"/>
        <end position="122"/>
    </location>
</feature>
<evidence type="ECO:0000313" key="4">
    <source>
        <dbReference type="EMBL" id="GHB95643.1"/>
    </source>
</evidence>
<evidence type="ECO:0000256" key="1">
    <source>
        <dbReference type="ARBA" id="ARBA00023002"/>
    </source>
</evidence>
<dbReference type="Pfam" id="PF01408">
    <property type="entry name" value="GFO_IDH_MocA"/>
    <property type="match status" value="1"/>
</dbReference>
<dbReference type="Gene3D" id="3.30.360.10">
    <property type="entry name" value="Dihydrodipicolinate Reductase, domain 2"/>
    <property type="match status" value="1"/>
</dbReference>
<dbReference type="PANTHER" id="PTHR43818:SF11">
    <property type="entry name" value="BCDNA.GH03377"/>
    <property type="match status" value="1"/>
</dbReference>
<dbReference type="GO" id="GO:0016491">
    <property type="term" value="F:oxidoreductase activity"/>
    <property type="evidence" value="ECO:0007669"/>
    <property type="project" value="UniProtKB-KW"/>
</dbReference>
<dbReference type="InterPro" id="IPR000683">
    <property type="entry name" value="Gfo/Idh/MocA-like_OxRdtase_N"/>
</dbReference>
<dbReference type="PANTHER" id="PTHR43818">
    <property type="entry name" value="BCDNA.GH03377"/>
    <property type="match status" value="1"/>
</dbReference>
<dbReference type="InterPro" id="IPR055170">
    <property type="entry name" value="GFO_IDH_MocA-like_dom"/>
</dbReference>
<sequence>MSQVRYGLIGTGGIAWSACKNINEYDDSTVIAATDLSAERLKKLCEENDIPNSYATTEELLADKNVDAVYIAVPNKFHAPLAIQALEAGKHVILEKPFAMSEEEGAAVIAASEKAGKKFTVGMNQRFVDKHQKIASLQRQGVFGEIYHAKAFWNRRSGIPGKGTWFGNKALAGGGCLNDIGVHFLDLCLYTMNRFDPVSVYGATYTKFGNRGLGYGGWGKSDKTETTFDVDDFASALIRFSDGATVALDASWACHQENANRNGVQLYGTDAGADVASGKVFRNDPIRADYDIIENVEAPLAYPGCCRFKNFTNVILGKQELCTPPQQSLIVQKILDGIQESSATGKEVTL</sequence>
<proteinExistence type="predicted"/>
<evidence type="ECO:0000259" key="2">
    <source>
        <dbReference type="Pfam" id="PF01408"/>
    </source>
</evidence>
<name>A0A8J3D8L6_9BACT</name>
<dbReference type="Gene3D" id="3.40.50.720">
    <property type="entry name" value="NAD(P)-binding Rossmann-like Domain"/>
    <property type="match status" value="1"/>
</dbReference>
<dbReference type="RefSeq" id="WP_189512352.1">
    <property type="nucleotide sequence ID" value="NZ_BMXG01000004.1"/>
</dbReference>
<dbReference type="Pfam" id="PF22725">
    <property type="entry name" value="GFO_IDH_MocA_C3"/>
    <property type="match status" value="1"/>
</dbReference>
<feature type="domain" description="GFO/IDH/MocA-like oxidoreductase" evidence="3">
    <location>
        <begin position="131"/>
        <end position="271"/>
    </location>
</feature>
<dbReference type="Proteomes" id="UP000642829">
    <property type="component" value="Unassembled WGS sequence"/>
</dbReference>
<evidence type="ECO:0000259" key="3">
    <source>
        <dbReference type="Pfam" id="PF22725"/>
    </source>
</evidence>
<dbReference type="InterPro" id="IPR036291">
    <property type="entry name" value="NAD(P)-bd_dom_sf"/>
</dbReference>
<dbReference type="InterPro" id="IPR050463">
    <property type="entry name" value="Gfo/Idh/MocA_oxidrdct_glycsds"/>
</dbReference>
<reference evidence="4" key="2">
    <citation type="submission" date="2020-09" db="EMBL/GenBank/DDBJ databases">
        <authorList>
            <person name="Sun Q."/>
            <person name="Kim S."/>
        </authorList>
    </citation>
    <scope>NUCLEOTIDE SEQUENCE</scope>
    <source>
        <strain evidence="4">KCTC 12870</strain>
    </source>
</reference>
<accession>A0A8J3D8L6</accession>
<dbReference type="AlphaFoldDB" id="A0A8J3D8L6"/>
<dbReference type="SUPFAM" id="SSF51735">
    <property type="entry name" value="NAD(P)-binding Rossmann-fold domains"/>
    <property type="match status" value="1"/>
</dbReference>
<organism evidence="4 5">
    <name type="scientific">Cerasicoccus arenae</name>
    <dbReference type="NCBI Taxonomy" id="424488"/>
    <lineage>
        <taxon>Bacteria</taxon>
        <taxon>Pseudomonadati</taxon>
        <taxon>Verrucomicrobiota</taxon>
        <taxon>Opitutia</taxon>
        <taxon>Puniceicoccales</taxon>
        <taxon>Cerasicoccaceae</taxon>
        <taxon>Cerasicoccus</taxon>
    </lineage>
</organism>